<accession>A0A319D643</accession>
<name>A0A319D643_9EURO</name>
<comment type="similarity">
    <text evidence="2">Belongs to the major facilitator superfamily. Sugar transporter (TC 2.A.1.1) family.</text>
</comment>
<feature type="transmembrane region" description="Helical" evidence="7">
    <location>
        <begin position="107"/>
        <end position="125"/>
    </location>
</feature>
<evidence type="ECO:0000256" key="5">
    <source>
        <dbReference type="ARBA" id="ARBA00022989"/>
    </source>
</evidence>
<protein>
    <submittedName>
        <fullName evidence="9">Hexose transporter protein</fullName>
    </submittedName>
</protein>
<dbReference type="Gene3D" id="1.20.1250.20">
    <property type="entry name" value="MFS general substrate transporter like domains"/>
    <property type="match status" value="1"/>
</dbReference>
<keyword evidence="5 7" id="KW-1133">Transmembrane helix</keyword>
<gene>
    <name evidence="9" type="ORF">BO71DRAFT_485237</name>
</gene>
<dbReference type="GO" id="GO:0016020">
    <property type="term" value="C:membrane"/>
    <property type="evidence" value="ECO:0007669"/>
    <property type="project" value="UniProtKB-SubCell"/>
</dbReference>
<dbReference type="VEuPathDB" id="FungiDB:BO71DRAFT_485237"/>
<feature type="transmembrane region" description="Helical" evidence="7">
    <location>
        <begin position="447"/>
        <end position="465"/>
    </location>
</feature>
<dbReference type="InterPro" id="IPR050360">
    <property type="entry name" value="MFS_Sugar_Transporters"/>
</dbReference>
<evidence type="ECO:0000256" key="1">
    <source>
        <dbReference type="ARBA" id="ARBA00004141"/>
    </source>
</evidence>
<dbReference type="FunFam" id="1.20.1250.20:FF:000134">
    <property type="entry name" value="MFS sugar transporter protein"/>
    <property type="match status" value="1"/>
</dbReference>
<dbReference type="OrthoDB" id="6133115at2759"/>
<proteinExistence type="inferred from homology"/>
<comment type="subcellular location">
    <subcellularLocation>
        <location evidence="1">Membrane</location>
        <topology evidence="1">Multi-pass membrane protein</topology>
    </subcellularLocation>
</comment>
<dbReference type="STRING" id="1448320.A0A319D643"/>
<evidence type="ECO:0000259" key="8">
    <source>
        <dbReference type="PROSITE" id="PS50850"/>
    </source>
</evidence>
<feature type="domain" description="Major facilitator superfamily (MFS) profile" evidence="8">
    <location>
        <begin position="39"/>
        <end position="469"/>
    </location>
</feature>
<keyword evidence="4 7" id="KW-0812">Transmembrane</keyword>
<evidence type="ECO:0000313" key="9">
    <source>
        <dbReference type="EMBL" id="PYH92641.1"/>
    </source>
</evidence>
<feature type="transmembrane region" description="Helical" evidence="7">
    <location>
        <begin position="418"/>
        <end position="441"/>
    </location>
</feature>
<feature type="transmembrane region" description="Helical" evidence="7">
    <location>
        <begin position="280"/>
        <end position="302"/>
    </location>
</feature>
<feature type="transmembrane region" description="Helical" evidence="7">
    <location>
        <begin position="174"/>
        <end position="193"/>
    </location>
</feature>
<dbReference type="PROSITE" id="PS50850">
    <property type="entry name" value="MFS"/>
    <property type="match status" value="1"/>
</dbReference>
<evidence type="ECO:0000256" key="6">
    <source>
        <dbReference type="ARBA" id="ARBA00023136"/>
    </source>
</evidence>
<feature type="transmembrane region" description="Helical" evidence="7">
    <location>
        <begin position="33"/>
        <end position="52"/>
    </location>
</feature>
<keyword evidence="10" id="KW-1185">Reference proteome</keyword>
<sequence>MAGKASDTVLQEWVDYRTLPNNTNKNWWLDPGLRWNIFYCIGLCGTLFFNGYDGSLFNGLQAIEAWQTYFDNPSSTILGLMNSAGYLPGILASPTSDQFAYYFGHRASVWVGSVFVIGGAILMSRSTSTGKFCGGRVIMGFGTSFVLTVAPSLLQEIAHPRLRAQMGAFYTGVYYNSAVISASTCLGCLNLGLADSLLCTACRARCYAVDYMHHTRWLASRGKIDQARQVLVTYHANGKEDDELVAYELDEIQEALKFEKEGNTIRYVDFFKGRGNLHRLAINVIVAVGTNWVGNGIVSYYLSPILTSLGIGSASIQLKVLIGLQSWNLIIACTAAVFVERVGRRPLWLISTAGMLMAFTCVMGFSSAYETKGTLSMGIAAIPFLFLFYGSYSIAWTPLAYSYPVDILPFSLRTKGQAIYISTQTLAVSVNTWVNPVALAAIEWRYYAVYIAILLTMIVLIWFLFPETKGLTIEEIGMIFDKNSTVGGVAARTGNDEEAEVRSIFNDEAMDKN</sequence>
<dbReference type="PROSITE" id="PS00216">
    <property type="entry name" value="SUGAR_TRANSPORT_1"/>
    <property type="match status" value="1"/>
</dbReference>
<feature type="transmembrane region" description="Helical" evidence="7">
    <location>
        <begin position="137"/>
        <end position="154"/>
    </location>
</feature>
<dbReference type="EMBL" id="KZ825911">
    <property type="protein sequence ID" value="PYH92641.1"/>
    <property type="molecule type" value="Genomic_DNA"/>
</dbReference>
<reference evidence="9 10" key="1">
    <citation type="submission" date="2018-02" db="EMBL/GenBank/DDBJ databases">
        <title>The genomes of Aspergillus section Nigri reveals drivers in fungal speciation.</title>
        <authorList>
            <consortium name="DOE Joint Genome Institute"/>
            <person name="Vesth T.C."/>
            <person name="Nybo J."/>
            <person name="Theobald S."/>
            <person name="Brandl J."/>
            <person name="Frisvad J.C."/>
            <person name="Nielsen K.F."/>
            <person name="Lyhne E.K."/>
            <person name="Kogle M.E."/>
            <person name="Kuo A."/>
            <person name="Riley R."/>
            <person name="Clum A."/>
            <person name="Nolan M."/>
            <person name="Lipzen A."/>
            <person name="Salamov A."/>
            <person name="Henrissat B."/>
            <person name="Wiebenga A."/>
            <person name="De vries R.P."/>
            <person name="Grigoriev I.V."/>
            <person name="Mortensen U.H."/>
            <person name="Andersen M.R."/>
            <person name="Baker S.E."/>
        </authorList>
    </citation>
    <scope>NUCLEOTIDE SEQUENCE [LARGE SCALE GENOMIC DNA]</scope>
    <source>
        <strain evidence="9 10">CBS 707.79</strain>
    </source>
</reference>
<evidence type="ECO:0000256" key="7">
    <source>
        <dbReference type="SAM" id="Phobius"/>
    </source>
</evidence>
<evidence type="ECO:0000256" key="4">
    <source>
        <dbReference type="ARBA" id="ARBA00022692"/>
    </source>
</evidence>
<feature type="transmembrane region" description="Helical" evidence="7">
    <location>
        <begin position="375"/>
        <end position="397"/>
    </location>
</feature>
<evidence type="ECO:0000313" key="10">
    <source>
        <dbReference type="Proteomes" id="UP000247810"/>
    </source>
</evidence>
<dbReference type="PANTHER" id="PTHR48022">
    <property type="entry name" value="PLASTIDIC GLUCOSE TRANSPORTER 4"/>
    <property type="match status" value="1"/>
</dbReference>
<dbReference type="SUPFAM" id="SSF103473">
    <property type="entry name" value="MFS general substrate transporter"/>
    <property type="match status" value="1"/>
</dbReference>
<dbReference type="InterPro" id="IPR005828">
    <property type="entry name" value="MFS_sugar_transport-like"/>
</dbReference>
<organism evidence="9 10">
    <name type="scientific">Aspergillus ellipticus CBS 707.79</name>
    <dbReference type="NCBI Taxonomy" id="1448320"/>
    <lineage>
        <taxon>Eukaryota</taxon>
        <taxon>Fungi</taxon>
        <taxon>Dikarya</taxon>
        <taxon>Ascomycota</taxon>
        <taxon>Pezizomycotina</taxon>
        <taxon>Eurotiomycetes</taxon>
        <taxon>Eurotiomycetidae</taxon>
        <taxon>Eurotiales</taxon>
        <taxon>Aspergillaceae</taxon>
        <taxon>Aspergillus</taxon>
        <taxon>Aspergillus subgen. Circumdati</taxon>
    </lineage>
</organism>
<evidence type="ECO:0000256" key="3">
    <source>
        <dbReference type="ARBA" id="ARBA00022448"/>
    </source>
</evidence>
<evidence type="ECO:0000256" key="2">
    <source>
        <dbReference type="ARBA" id="ARBA00010992"/>
    </source>
</evidence>
<feature type="transmembrane region" description="Helical" evidence="7">
    <location>
        <begin position="346"/>
        <end position="369"/>
    </location>
</feature>
<dbReference type="InterPro" id="IPR036259">
    <property type="entry name" value="MFS_trans_sf"/>
</dbReference>
<dbReference type="Pfam" id="PF00083">
    <property type="entry name" value="Sugar_tr"/>
    <property type="match status" value="1"/>
</dbReference>
<dbReference type="Proteomes" id="UP000247810">
    <property type="component" value="Unassembled WGS sequence"/>
</dbReference>
<keyword evidence="6 7" id="KW-0472">Membrane</keyword>
<keyword evidence="3" id="KW-0813">Transport</keyword>
<dbReference type="InterPro" id="IPR020846">
    <property type="entry name" value="MFS_dom"/>
</dbReference>
<dbReference type="GO" id="GO:0005351">
    <property type="term" value="F:carbohydrate:proton symporter activity"/>
    <property type="evidence" value="ECO:0007669"/>
    <property type="project" value="TreeGrafter"/>
</dbReference>
<feature type="transmembrane region" description="Helical" evidence="7">
    <location>
        <begin position="322"/>
        <end position="339"/>
    </location>
</feature>
<dbReference type="AlphaFoldDB" id="A0A319D643"/>
<dbReference type="PANTHER" id="PTHR48022:SF52">
    <property type="entry name" value="SUGAR TRANSPORTER, PUTATIVE-RELATED"/>
    <property type="match status" value="1"/>
</dbReference>
<dbReference type="InterPro" id="IPR005829">
    <property type="entry name" value="Sugar_transporter_CS"/>
</dbReference>